<dbReference type="Proteomes" id="UP000663828">
    <property type="component" value="Unassembled WGS sequence"/>
</dbReference>
<feature type="transmembrane region" description="Helical" evidence="1">
    <location>
        <begin position="376"/>
        <end position="402"/>
    </location>
</feature>
<protein>
    <submittedName>
        <fullName evidence="2">Uncharacterized protein</fullName>
    </submittedName>
</protein>
<evidence type="ECO:0000313" key="4">
    <source>
        <dbReference type="Proteomes" id="UP000663828"/>
    </source>
</evidence>
<evidence type="ECO:0000313" key="2">
    <source>
        <dbReference type="EMBL" id="CAF1155959.1"/>
    </source>
</evidence>
<dbReference type="AlphaFoldDB" id="A0A814T3F8"/>
<dbReference type="Proteomes" id="UP000663852">
    <property type="component" value="Unassembled WGS sequence"/>
</dbReference>
<comment type="caution">
    <text evidence="2">The sequence shown here is derived from an EMBL/GenBank/DDBJ whole genome shotgun (WGS) entry which is preliminary data.</text>
</comment>
<name>A0A814T3F8_ADIRI</name>
<feature type="transmembrane region" description="Helical" evidence="1">
    <location>
        <begin position="1215"/>
        <end position="1241"/>
    </location>
</feature>
<accession>A0A814T3F8</accession>
<evidence type="ECO:0000313" key="3">
    <source>
        <dbReference type="EMBL" id="CAF1480494.1"/>
    </source>
</evidence>
<feature type="transmembrane region" description="Helical" evidence="1">
    <location>
        <begin position="883"/>
        <end position="901"/>
    </location>
</feature>
<keyword evidence="1" id="KW-0472">Membrane</keyword>
<reference evidence="2" key="1">
    <citation type="submission" date="2021-02" db="EMBL/GenBank/DDBJ databases">
        <authorList>
            <person name="Nowell W R."/>
        </authorList>
    </citation>
    <scope>NUCLEOTIDE SEQUENCE</scope>
</reference>
<organism evidence="2 4">
    <name type="scientific">Adineta ricciae</name>
    <name type="common">Rotifer</name>
    <dbReference type="NCBI Taxonomy" id="249248"/>
    <lineage>
        <taxon>Eukaryota</taxon>
        <taxon>Metazoa</taxon>
        <taxon>Spiralia</taxon>
        <taxon>Gnathifera</taxon>
        <taxon>Rotifera</taxon>
        <taxon>Eurotatoria</taxon>
        <taxon>Bdelloidea</taxon>
        <taxon>Adinetida</taxon>
        <taxon>Adinetidae</taxon>
        <taxon>Adineta</taxon>
    </lineage>
</organism>
<evidence type="ECO:0000256" key="1">
    <source>
        <dbReference type="SAM" id="Phobius"/>
    </source>
</evidence>
<sequence>MTNFESHSNRQQKLRKWIRDLNFFPSIPPTTDPYQLKTQRISTRLFIVTFISSLVILLLYTSLATVTEVATVPTPTLDQYNDLYDKYSETLSCPCSQISIPNKQLMTINYTLHQVCSSSFISNDWIDQYEQFSLNSQYFFFDFRYMITFTFESLATLCKLIRQTISSGLTRFYTGQYVTTDVTSMKVFETQMTVLFDQFKSSLVARFLSSLHIIRNITQANFLVTTLPLNGYLVASYSDMGYATYTMHIGACACAEQATCTIPAAIVGTYAQPLYFIDGVSIGCYMLEGLLQSSFKCFYDQACVQQVFTYFNPDYPINITLLNASAVSRFPINTTIGELLNEFMVERWTVLPEFANYFNECRPEKCTYIEKTKHNLIYIITTVIGLVGGLATALKLIIPVAVKLVRRKKTQKNARKDHTREAIRVLFKKYARKSLHFIWHLNFFPSIPPTTDPYQLKTQRISTRLFIVTFISSLVVLLLYTSLATVTEVATVPTPTLDQYNDLYDKYSETLSCPCSQISVSNERLMNVSYTIHQICSSSFVSPLWIEYLHEVSAQSNWDTQYISTFTFQTLASLCELASATIANSIVEFYNNQYVAAEVGTFKQFQAQTANLFDEFRLSTIADFLTSLRVIQDTTQSNFWLSLFQSNARLPFLNGTSDIILIPTGYGGCSCIQQSSCSAPAPVISYTDGSIIYVAPGIYAGCYMLEALLQSNFQCFYDQACIREFLTYLYSDYPINITLLNASAVSRFPINSTVGQLLDELMVEQWIMLPEFANYFNECRPEKCTYIEKTRHAPIYIITTVISLVGGLVTALKLIVPFVVKLVRRRKTQTSTERGTSGCSIRVLYSDYMPKLLWFIWHLNVFPSIPPTTDPYQLKTQRISTRLFIVTFISSLVILLLYTSLATVTEVATVPTPTLDQYNDLYDKYSGTLSCPCSQISIPNKQLMTINYTLHQVCSSSFVFNQWIDYLLYSREDDFLYRLDFRVIGTHIFQTLASLCELVNETIVNSVTEFYNNKYATMEVASFDVFQKQTDTLFDQFRLSTIADFLSSLRIVRDTSQINGLLSALETNGVLQLPADGQMVTVEFVSYNGCRCVNSPECVEPVSINNGITADPIFVVPGMFRGCQIIEALLQSNLACFYDEFCLKELMLHINSSLSVNVTRMNASAVSRFAVNNTVGELLDELLAEDWTMVPEFANYFNECRPVECTYSHETRNDFIYIVTALIGTIGGLITALKLIIPTLVHLIRYIYKKRTQINPQSVSVANKGQNHLQDIEVADVFY</sequence>
<keyword evidence="1" id="KW-1133">Transmembrane helix</keyword>
<proteinExistence type="predicted"/>
<keyword evidence="1" id="KW-0812">Transmembrane</keyword>
<feature type="transmembrane region" description="Helical" evidence="1">
    <location>
        <begin position="465"/>
        <end position="483"/>
    </location>
</feature>
<dbReference type="EMBL" id="CAJNOJ010000543">
    <property type="protein sequence ID" value="CAF1480494.1"/>
    <property type="molecule type" value="Genomic_DNA"/>
</dbReference>
<feature type="transmembrane region" description="Helical" evidence="1">
    <location>
        <begin position="795"/>
        <end position="820"/>
    </location>
</feature>
<gene>
    <name evidence="3" type="ORF">EDS130_LOCUS41409</name>
    <name evidence="2" type="ORF">XAT740_LOCUS21212</name>
</gene>
<feature type="transmembrane region" description="Helical" evidence="1">
    <location>
        <begin position="45"/>
        <end position="63"/>
    </location>
</feature>
<dbReference type="EMBL" id="CAJNOR010001513">
    <property type="protein sequence ID" value="CAF1155959.1"/>
    <property type="molecule type" value="Genomic_DNA"/>
</dbReference>
<keyword evidence="4" id="KW-1185">Reference proteome</keyword>